<dbReference type="Proteomes" id="UP000008311">
    <property type="component" value="Unassembled WGS sequence"/>
</dbReference>
<name>B9TMA8_RICCO</name>
<dbReference type="EMBL" id="EQ988555">
    <property type="protein sequence ID" value="EEF23007.1"/>
    <property type="molecule type" value="Genomic_DNA"/>
</dbReference>
<proteinExistence type="predicted"/>
<evidence type="ECO:0000313" key="2">
    <source>
        <dbReference type="EMBL" id="EEF23007.1"/>
    </source>
</evidence>
<reference evidence="3" key="1">
    <citation type="journal article" date="2010" name="Nat. Biotechnol.">
        <title>Draft genome sequence of the oilseed species Ricinus communis.</title>
        <authorList>
            <person name="Chan A.P."/>
            <person name="Crabtree J."/>
            <person name="Zhao Q."/>
            <person name="Lorenzi H."/>
            <person name="Orvis J."/>
            <person name="Puiu D."/>
            <person name="Melake-Berhan A."/>
            <person name="Jones K.M."/>
            <person name="Redman J."/>
            <person name="Chen G."/>
            <person name="Cahoon E.B."/>
            <person name="Gedil M."/>
            <person name="Stanke M."/>
            <person name="Haas B.J."/>
            <person name="Wortman J.R."/>
            <person name="Fraser-Liggett C.M."/>
            <person name="Ravel J."/>
            <person name="Rabinowicz P.D."/>
        </authorList>
    </citation>
    <scope>NUCLEOTIDE SEQUENCE [LARGE SCALE GENOMIC DNA]</scope>
    <source>
        <strain evidence="3">cv. Hale</strain>
    </source>
</reference>
<gene>
    <name evidence="2" type="ORF">RCOM_2132990</name>
</gene>
<feature type="region of interest" description="Disordered" evidence="1">
    <location>
        <begin position="1"/>
        <end position="32"/>
    </location>
</feature>
<dbReference type="InParanoid" id="B9TMA8"/>
<evidence type="ECO:0000256" key="1">
    <source>
        <dbReference type="SAM" id="MobiDB-lite"/>
    </source>
</evidence>
<protein>
    <submittedName>
        <fullName evidence="2">Uncharacterized protein</fullName>
    </submittedName>
</protein>
<sequence length="118" mass="12936">MAADIQAPVADGRSIPTGRAARQENPRPANTARQSVSRCVSCGVLNGGELMFDDLFDGDEGGAQFHIVIARADGDVLIQALSAVRVEQQQIIAEIDAFADRVRDEHILQRQRCFQFQQ</sequence>
<dbReference type="AlphaFoldDB" id="B9TMA8"/>
<evidence type="ECO:0000313" key="3">
    <source>
        <dbReference type="Proteomes" id="UP000008311"/>
    </source>
</evidence>
<organism evidence="2 3">
    <name type="scientific">Ricinus communis</name>
    <name type="common">Castor bean</name>
    <dbReference type="NCBI Taxonomy" id="3988"/>
    <lineage>
        <taxon>Eukaryota</taxon>
        <taxon>Viridiplantae</taxon>
        <taxon>Streptophyta</taxon>
        <taxon>Embryophyta</taxon>
        <taxon>Tracheophyta</taxon>
        <taxon>Spermatophyta</taxon>
        <taxon>Magnoliopsida</taxon>
        <taxon>eudicotyledons</taxon>
        <taxon>Gunneridae</taxon>
        <taxon>Pentapetalae</taxon>
        <taxon>rosids</taxon>
        <taxon>fabids</taxon>
        <taxon>Malpighiales</taxon>
        <taxon>Euphorbiaceae</taxon>
        <taxon>Acalyphoideae</taxon>
        <taxon>Acalypheae</taxon>
        <taxon>Ricinus</taxon>
    </lineage>
</organism>
<keyword evidence="3" id="KW-1185">Reference proteome</keyword>
<accession>B9TMA8</accession>